<dbReference type="EMBL" id="JBBEGN010000001">
    <property type="protein sequence ID" value="MEJ2866412.1"/>
    <property type="molecule type" value="Genomic_DNA"/>
</dbReference>
<dbReference type="PANTHER" id="PTHR30244">
    <property type="entry name" value="TRANSAMINASE"/>
    <property type="match status" value="1"/>
</dbReference>
<dbReference type="PANTHER" id="PTHR30244:SF34">
    <property type="entry name" value="DTDP-4-AMINO-4,6-DIDEOXYGALACTOSE TRANSAMINASE"/>
    <property type="match status" value="1"/>
</dbReference>
<dbReference type="GO" id="GO:0008483">
    <property type="term" value="F:transaminase activity"/>
    <property type="evidence" value="ECO:0007669"/>
    <property type="project" value="UniProtKB-KW"/>
</dbReference>
<gene>
    <name evidence="3" type="ORF">WCD74_01460</name>
</gene>
<dbReference type="RefSeq" id="WP_337693036.1">
    <property type="nucleotide sequence ID" value="NZ_JBBEGN010000001.1"/>
</dbReference>
<dbReference type="CDD" id="cd00616">
    <property type="entry name" value="AHBA_syn"/>
    <property type="match status" value="1"/>
</dbReference>
<dbReference type="Gene3D" id="3.40.640.10">
    <property type="entry name" value="Type I PLP-dependent aspartate aminotransferase-like (Major domain)"/>
    <property type="match status" value="1"/>
</dbReference>
<reference evidence="3 4" key="1">
    <citation type="submission" date="2024-03" db="EMBL/GenBank/DDBJ databases">
        <title>Actinomycetospora sp. OC33-EN08, a novel actinomycete isolated from wild orchid (Aerides multiflora).</title>
        <authorList>
            <person name="Suriyachadkun C."/>
        </authorList>
    </citation>
    <scope>NUCLEOTIDE SEQUENCE [LARGE SCALE GENOMIC DNA]</scope>
    <source>
        <strain evidence="3 4">OC33-EN08</strain>
    </source>
</reference>
<keyword evidence="2" id="KW-0663">Pyridoxal phosphate</keyword>
<sequence>MSGPTLHRQLAAAGGTPIRRTPVPAWPVFGPDEIAATTEVLASGRANYWTGDQGRRFEAEFARWVEVEHAVAVSNGTVALELALRALGVQPGDEVIVPTATFIATASAVVAVGAVPVVVDVEPVSQCLTAELVSRAVTSRTSAVVVVHMAGWPVDVAAIRAVADRHGVRVLEDCAQAHGARIDGRPVGSLGHAAAWSFCQDKILTTAGEGGAVTTNAPDVWRACWERKDHGKSWVSVTEPDPRPGFRWLHDSFGTNARLTEVQAAVGRRQLTKVDDWVARRRRHATALIAGLGDIPALRLPAPPLHVEHAWYRFWVHVRPELLRPGWDRDRIVASVLAEGLPCAHGGCTEIHRERAFPAAWQPRSPTPVGAELGRTSFVLPVHPTLADDDVEDLVEAVRKILEVAGT</sequence>
<accession>A0ABU8MH25</accession>
<keyword evidence="3" id="KW-0808">Transferase</keyword>
<dbReference type="InterPro" id="IPR015424">
    <property type="entry name" value="PyrdxlP-dep_Trfase"/>
</dbReference>
<dbReference type="Proteomes" id="UP001385809">
    <property type="component" value="Unassembled WGS sequence"/>
</dbReference>
<comment type="caution">
    <text evidence="3">The sequence shown here is derived from an EMBL/GenBank/DDBJ whole genome shotgun (WGS) entry which is preliminary data.</text>
</comment>
<keyword evidence="4" id="KW-1185">Reference proteome</keyword>
<name>A0ABU8MH25_9PSEU</name>
<dbReference type="InterPro" id="IPR015421">
    <property type="entry name" value="PyrdxlP-dep_Trfase_major"/>
</dbReference>
<organism evidence="3 4">
    <name type="scientific">Actinomycetospora aurantiaca</name>
    <dbReference type="NCBI Taxonomy" id="3129233"/>
    <lineage>
        <taxon>Bacteria</taxon>
        <taxon>Bacillati</taxon>
        <taxon>Actinomycetota</taxon>
        <taxon>Actinomycetes</taxon>
        <taxon>Pseudonocardiales</taxon>
        <taxon>Pseudonocardiaceae</taxon>
        <taxon>Actinomycetospora</taxon>
    </lineage>
</organism>
<evidence type="ECO:0000313" key="4">
    <source>
        <dbReference type="Proteomes" id="UP001385809"/>
    </source>
</evidence>
<evidence type="ECO:0000256" key="1">
    <source>
        <dbReference type="ARBA" id="ARBA00001933"/>
    </source>
</evidence>
<dbReference type="InterPro" id="IPR015422">
    <property type="entry name" value="PyrdxlP-dep_Trfase_small"/>
</dbReference>
<keyword evidence="3" id="KW-0032">Aminotransferase</keyword>
<dbReference type="Pfam" id="PF01041">
    <property type="entry name" value="DegT_DnrJ_EryC1"/>
    <property type="match status" value="1"/>
</dbReference>
<proteinExistence type="inferred from homology"/>
<evidence type="ECO:0000313" key="3">
    <source>
        <dbReference type="EMBL" id="MEJ2866412.1"/>
    </source>
</evidence>
<comment type="similarity">
    <text evidence="2">Belongs to the DegT/DnrJ/EryC1 family.</text>
</comment>
<dbReference type="SUPFAM" id="SSF53383">
    <property type="entry name" value="PLP-dependent transferases"/>
    <property type="match status" value="1"/>
</dbReference>
<evidence type="ECO:0000256" key="2">
    <source>
        <dbReference type="RuleBase" id="RU004508"/>
    </source>
</evidence>
<protein>
    <submittedName>
        <fullName evidence="3">DegT/DnrJ/EryC1/StrS aminotransferase family protein</fullName>
    </submittedName>
</protein>
<comment type="cofactor">
    <cofactor evidence="1">
        <name>pyridoxal 5'-phosphate</name>
        <dbReference type="ChEBI" id="CHEBI:597326"/>
    </cofactor>
</comment>
<dbReference type="InterPro" id="IPR000653">
    <property type="entry name" value="DegT/StrS_aminotransferase"/>
</dbReference>
<dbReference type="Gene3D" id="3.90.1150.10">
    <property type="entry name" value="Aspartate Aminotransferase, domain 1"/>
    <property type="match status" value="1"/>
</dbReference>
<dbReference type="PIRSF" id="PIRSF000390">
    <property type="entry name" value="PLP_StrS"/>
    <property type="match status" value="1"/>
</dbReference>